<dbReference type="KEGG" id="llh:I41_08360"/>
<evidence type="ECO:0000313" key="1">
    <source>
        <dbReference type="EMBL" id="QDT71676.1"/>
    </source>
</evidence>
<protein>
    <submittedName>
        <fullName evidence="1">Uncharacterized protein</fullName>
    </submittedName>
</protein>
<proteinExistence type="predicted"/>
<evidence type="ECO:0000313" key="2">
    <source>
        <dbReference type="Proteomes" id="UP000317909"/>
    </source>
</evidence>
<name>A0A517TTI4_9BACT</name>
<sequence>MEKHLPFPVSARPWESLSEPERDFFCFQDNYLPLHRNHASKIGLLSSADAARVCEWAFATVPLGWPDTGRWFQHEEQLNIQDCWNDERRRADVRQWLSDRHVPFATTVYLLYERDRVVETNWQMVVRYWDAFAWSVGFAMVTVDDTLQWACGFHHEEVIVLGQQRPPHNPPMHRTGPAV</sequence>
<dbReference type="Proteomes" id="UP000317909">
    <property type="component" value="Chromosome"/>
</dbReference>
<dbReference type="AlphaFoldDB" id="A0A517TTI4"/>
<dbReference type="EMBL" id="CP036339">
    <property type="protein sequence ID" value="QDT71676.1"/>
    <property type="molecule type" value="Genomic_DNA"/>
</dbReference>
<accession>A0A517TTI4</accession>
<organism evidence="1 2">
    <name type="scientific">Lacipirellula limnantheis</name>
    <dbReference type="NCBI Taxonomy" id="2528024"/>
    <lineage>
        <taxon>Bacteria</taxon>
        <taxon>Pseudomonadati</taxon>
        <taxon>Planctomycetota</taxon>
        <taxon>Planctomycetia</taxon>
        <taxon>Pirellulales</taxon>
        <taxon>Lacipirellulaceae</taxon>
        <taxon>Lacipirellula</taxon>
    </lineage>
</organism>
<gene>
    <name evidence="1" type="ORF">I41_08360</name>
</gene>
<keyword evidence="2" id="KW-1185">Reference proteome</keyword>
<reference evidence="1 2" key="1">
    <citation type="submission" date="2019-02" db="EMBL/GenBank/DDBJ databases">
        <title>Deep-cultivation of Planctomycetes and their phenomic and genomic characterization uncovers novel biology.</title>
        <authorList>
            <person name="Wiegand S."/>
            <person name="Jogler M."/>
            <person name="Boedeker C."/>
            <person name="Pinto D."/>
            <person name="Vollmers J."/>
            <person name="Rivas-Marin E."/>
            <person name="Kohn T."/>
            <person name="Peeters S.H."/>
            <person name="Heuer A."/>
            <person name="Rast P."/>
            <person name="Oberbeckmann S."/>
            <person name="Bunk B."/>
            <person name="Jeske O."/>
            <person name="Meyerdierks A."/>
            <person name="Storesund J.E."/>
            <person name="Kallscheuer N."/>
            <person name="Luecker S."/>
            <person name="Lage O.M."/>
            <person name="Pohl T."/>
            <person name="Merkel B.J."/>
            <person name="Hornburger P."/>
            <person name="Mueller R.-W."/>
            <person name="Bruemmer F."/>
            <person name="Labrenz M."/>
            <person name="Spormann A.M."/>
            <person name="Op den Camp H."/>
            <person name="Overmann J."/>
            <person name="Amann R."/>
            <person name="Jetten M.S.M."/>
            <person name="Mascher T."/>
            <person name="Medema M.H."/>
            <person name="Devos D.P."/>
            <person name="Kaster A.-K."/>
            <person name="Ovreas L."/>
            <person name="Rohde M."/>
            <person name="Galperin M.Y."/>
            <person name="Jogler C."/>
        </authorList>
    </citation>
    <scope>NUCLEOTIDE SEQUENCE [LARGE SCALE GENOMIC DNA]</scope>
    <source>
        <strain evidence="1 2">I41</strain>
    </source>
</reference>